<gene>
    <name evidence="7" type="ORF">HAQ05_20615</name>
</gene>
<evidence type="ECO:0000256" key="5">
    <source>
        <dbReference type="ARBA" id="ARBA00023136"/>
    </source>
</evidence>
<organism evidence="7 8">
    <name type="scientific">Pseudomonas typographi</name>
    <dbReference type="NCBI Taxonomy" id="2715964"/>
    <lineage>
        <taxon>Bacteria</taxon>
        <taxon>Pseudomonadati</taxon>
        <taxon>Pseudomonadota</taxon>
        <taxon>Gammaproteobacteria</taxon>
        <taxon>Pseudomonadales</taxon>
        <taxon>Pseudomonadaceae</taxon>
        <taxon>Pseudomonas</taxon>
    </lineage>
</organism>
<keyword evidence="5 6" id="KW-0472">Membrane</keyword>
<keyword evidence="8" id="KW-1185">Reference proteome</keyword>
<name>A0ABR7Z6T3_9PSED</name>
<feature type="transmembrane region" description="Helical" evidence="6">
    <location>
        <begin position="164"/>
        <end position="184"/>
    </location>
</feature>
<accession>A0ABR7Z6T3</accession>
<evidence type="ECO:0000256" key="6">
    <source>
        <dbReference type="SAM" id="Phobius"/>
    </source>
</evidence>
<feature type="transmembrane region" description="Helical" evidence="6">
    <location>
        <begin position="199"/>
        <end position="220"/>
    </location>
</feature>
<dbReference type="InterPro" id="IPR022301">
    <property type="entry name" value="Integral_membrane_YjbE"/>
</dbReference>
<comment type="similarity">
    <text evidence="2">Belongs to the TerC family.</text>
</comment>
<dbReference type="NCBIfam" id="TIGR03717">
    <property type="entry name" value="R_switched_YjbE"/>
    <property type="match status" value="1"/>
</dbReference>
<dbReference type="Pfam" id="PF03741">
    <property type="entry name" value="TerC"/>
    <property type="match status" value="1"/>
</dbReference>
<comment type="caution">
    <text evidence="7">The sequence shown here is derived from an EMBL/GenBank/DDBJ whole genome shotgun (WGS) entry which is preliminary data.</text>
</comment>
<dbReference type="InterPro" id="IPR005496">
    <property type="entry name" value="Integral_membrane_TerC"/>
</dbReference>
<evidence type="ECO:0000256" key="3">
    <source>
        <dbReference type="ARBA" id="ARBA00022692"/>
    </source>
</evidence>
<proteinExistence type="inferred from homology"/>
<keyword evidence="3 6" id="KW-0812">Transmembrane</keyword>
<sequence>MTWLTDAGAWTALLQILAIDILLGGDNAVVIAMACRRLPVAKRQKAIWGGMVGAIALRVLLLFFAMQLLALPWLKLGGALLLLWVGTKLIGDQDSAESEIDGGVKLITAIRTIIVADAVMSLDNVVAVAAAGQGNLYLVSAGVLISIPVIVLGSRVVLALMDRFPAVVVFGGALIGWIAGGMAIADPALQRWLPPAQPWQHYLASAAGAALVVLLGLAMARYRARQLRSAAR</sequence>
<reference evidence="7 8" key="1">
    <citation type="journal article" date="2020" name="Insects">
        <title>Bacteria Belonging to Pseudomonas typographi sp. nov. from the Bark Beetle Ips typographus Have Genomic Potential to Aid in the Host Ecology.</title>
        <authorList>
            <person name="Peral-Aranega E."/>
            <person name="Saati-Santamaria Z."/>
            <person name="Kolarik M."/>
            <person name="Rivas R."/>
            <person name="Garcia-Fraile P."/>
        </authorList>
    </citation>
    <scope>NUCLEOTIDE SEQUENCE [LARGE SCALE GENOMIC DNA]</scope>
    <source>
        <strain evidence="7 8">CA3A</strain>
    </source>
</reference>
<evidence type="ECO:0000313" key="7">
    <source>
        <dbReference type="EMBL" id="MBD1601087.1"/>
    </source>
</evidence>
<feature type="transmembrane region" description="Helical" evidence="6">
    <location>
        <begin position="12"/>
        <end position="34"/>
    </location>
</feature>
<dbReference type="RefSeq" id="WP_190424002.1">
    <property type="nucleotide sequence ID" value="NZ_JAAOCA010000029.1"/>
</dbReference>
<evidence type="ECO:0000256" key="1">
    <source>
        <dbReference type="ARBA" id="ARBA00004141"/>
    </source>
</evidence>
<dbReference type="PANTHER" id="PTHR30238:SF4">
    <property type="entry name" value="SLL1022 PROTEIN"/>
    <property type="match status" value="1"/>
</dbReference>
<dbReference type="EMBL" id="JAAOCA010000029">
    <property type="protein sequence ID" value="MBD1601087.1"/>
    <property type="molecule type" value="Genomic_DNA"/>
</dbReference>
<dbReference type="PANTHER" id="PTHR30238">
    <property type="entry name" value="MEMBRANE BOUND PREDICTED REDOX MODULATOR"/>
    <property type="match status" value="1"/>
</dbReference>
<comment type="subcellular location">
    <subcellularLocation>
        <location evidence="1">Membrane</location>
        <topology evidence="1">Multi-pass membrane protein</topology>
    </subcellularLocation>
</comment>
<feature type="transmembrane region" description="Helical" evidence="6">
    <location>
        <begin position="46"/>
        <end position="66"/>
    </location>
</feature>
<evidence type="ECO:0000256" key="4">
    <source>
        <dbReference type="ARBA" id="ARBA00022989"/>
    </source>
</evidence>
<protein>
    <submittedName>
        <fullName evidence="7">TerC family protein</fullName>
    </submittedName>
</protein>
<evidence type="ECO:0000256" key="2">
    <source>
        <dbReference type="ARBA" id="ARBA00007511"/>
    </source>
</evidence>
<feature type="transmembrane region" description="Helical" evidence="6">
    <location>
        <begin position="134"/>
        <end position="152"/>
    </location>
</feature>
<evidence type="ECO:0000313" key="8">
    <source>
        <dbReference type="Proteomes" id="UP000805841"/>
    </source>
</evidence>
<keyword evidence="4 6" id="KW-1133">Transmembrane helix</keyword>
<dbReference type="Proteomes" id="UP000805841">
    <property type="component" value="Unassembled WGS sequence"/>
</dbReference>